<feature type="transmembrane region" description="Helical" evidence="1">
    <location>
        <begin position="35"/>
        <end position="58"/>
    </location>
</feature>
<keyword evidence="1" id="KW-1133">Transmembrane helix</keyword>
<gene>
    <name evidence="2" type="ORF">GCM10007415_33410</name>
</gene>
<feature type="transmembrane region" description="Helical" evidence="1">
    <location>
        <begin position="6"/>
        <end position="23"/>
    </location>
</feature>
<protein>
    <recommendedName>
        <fullName evidence="4">Import component protein</fullName>
    </recommendedName>
</protein>
<sequence length="106" mass="11814">MNSHMQSVLGYLGLLWLVAYFFGKDERDDTSRYHLKQGFGLLILGALCNSFALIAGLISINVAAILISVGFAFLIFSVLGIIHVINKVRKPLPLIGKLFENRFNFI</sequence>
<accession>A0A917HXC2</accession>
<name>A0A917HXC2_9SPHI</name>
<reference evidence="2" key="2">
    <citation type="submission" date="2020-09" db="EMBL/GenBank/DDBJ databases">
        <authorList>
            <person name="Sun Q."/>
            <person name="Zhou Y."/>
        </authorList>
    </citation>
    <scope>NUCLEOTIDE SEQUENCE</scope>
    <source>
        <strain evidence="2">CGMCC 1.12195</strain>
    </source>
</reference>
<feature type="transmembrane region" description="Helical" evidence="1">
    <location>
        <begin position="64"/>
        <end position="85"/>
    </location>
</feature>
<keyword evidence="1" id="KW-0472">Membrane</keyword>
<keyword evidence="1" id="KW-0812">Transmembrane</keyword>
<keyword evidence="3" id="KW-1185">Reference proteome</keyword>
<evidence type="ECO:0000313" key="3">
    <source>
        <dbReference type="Proteomes" id="UP000660862"/>
    </source>
</evidence>
<reference evidence="2" key="1">
    <citation type="journal article" date="2014" name="Int. J. Syst. Evol. Microbiol.">
        <title>Complete genome sequence of Corynebacterium casei LMG S-19264T (=DSM 44701T), isolated from a smear-ripened cheese.</title>
        <authorList>
            <consortium name="US DOE Joint Genome Institute (JGI-PGF)"/>
            <person name="Walter F."/>
            <person name="Albersmeier A."/>
            <person name="Kalinowski J."/>
            <person name="Ruckert C."/>
        </authorList>
    </citation>
    <scope>NUCLEOTIDE SEQUENCE</scope>
    <source>
        <strain evidence="2">CGMCC 1.12195</strain>
    </source>
</reference>
<evidence type="ECO:0000256" key="1">
    <source>
        <dbReference type="SAM" id="Phobius"/>
    </source>
</evidence>
<dbReference type="Proteomes" id="UP000660862">
    <property type="component" value="Unassembled WGS sequence"/>
</dbReference>
<dbReference type="EMBL" id="BMER01000004">
    <property type="protein sequence ID" value="GGG95532.1"/>
    <property type="molecule type" value="Genomic_DNA"/>
</dbReference>
<comment type="caution">
    <text evidence="2">The sequence shown here is derived from an EMBL/GenBank/DDBJ whole genome shotgun (WGS) entry which is preliminary data.</text>
</comment>
<dbReference type="AlphaFoldDB" id="A0A917HXC2"/>
<proteinExistence type="predicted"/>
<evidence type="ECO:0008006" key="4">
    <source>
        <dbReference type="Google" id="ProtNLM"/>
    </source>
</evidence>
<organism evidence="2 3">
    <name type="scientific">Parapedobacter pyrenivorans</name>
    <dbReference type="NCBI Taxonomy" id="1305674"/>
    <lineage>
        <taxon>Bacteria</taxon>
        <taxon>Pseudomonadati</taxon>
        <taxon>Bacteroidota</taxon>
        <taxon>Sphingobacteriia</taxon>
        <taxon>Sphingobacteriales</taxon>
        <taxon>Sphingobacteriaceae</taxon>
        <taxon>Parapedobacter</taxon>
    </lineage>
</organism>
<evidence type="ECO:0000313" key="2">
    <source>
        <dbReference type="EMBL" id="GGG95532.1"/>
    </source>
</evidence>